<dbReference type="InterPro" id="IPR047589">
    <property type="entry name" value="DUF11_rpt"/>
</dbReference>
<evidence type="ECO:0000256" key="1">
    <source>
        <dbReference type="SAM" id="SignalP"/>
    </source>
</evidence>
<dbReference type="NCBIfam" id="TIGR04131">
    <property type="entry name" value="Bac_Flav_CTERM"/>
    <property type="match status" value="1"/>
</dbReference>
<sequence>MFNRKTGFVSGMLLLSATACFAQANGQATAVIPAGASLKLRAASVNAVSYQWLKDGVVIPDAVNIEYAAFLPGVYTVISYNTNGCASHISDPLLLTGGSVLTLSADVMITKSSENKSITVNDAFEYQLQVKNNGAGVANSVKVQDILPENMVLEQLLHPSIGFADYAAGTRTVLWQIPKLENGESAMLRIKVKPLKPGVLENTATVTANEVDPNLANNTSTNRKSVSDLFIPNVFTPNGDGKNDAFVITGLERYPENELSIFNRWGSAVMEKKPYKNDWDGSQLTEGTYFYLIKVKMANNTWEVYKGFITIIR</sequence>
<name>A0ABR6F131_9SPHI</name>
<organism evidence="3 4">
    <name type="scientific">Pedobacter gandavensis</name>
    <dbReference type="NCBI Taxonomy" id="2679963"/>
    <lineage>
        <taxon>Bacteria</taxon>
        <taxon>Pseudomonadati</taxon>
        <taxon>Bacteroidota</taxon>
        <taxon>Sphingobacteriia</taxon>
        <taxon>Sphingobacteriales</taxon>
        <taxon>Sphingobacteriaceae</taxon>
        <taxon>Pedobacter</taxon>
    </lineage>
</organism>
<dbReference type="Proteomes" id="UP000636110">
    <property type="component" value="Unassembled WGS sequence"/>
</dbReference>
<evidence type="ECO:0000313" key="3">
    <source>
        <dbReference type="EMBL" id="MBB2151224.1"/>
    </source>
</evidence>
<dbReference type="Gene3D" id="2.60.40.10">
    <property type="entry name" value="Immunoglobulins"/>
    <property type="match status" value="1"/>
</dbReference>
<dbReference type="PANTHER" id="PTHR34819">
    <property type="entry name" value="LARGE CYSTEINE-RICH PERIPLASMIC PROTEIN OMCB"/>
    <property type="match status" value="1"/>
</dbReference>
<evidence type="ECO:0000259" key="2">
    <source>
        <dbReference type="Pfam" id="PF01345"/>
    </source>
</evidence>
<dbReference type="InterPro" id="IPR013783">
    <property type="entry name" value="Ig-like_fold"/>
</dbReference>
<feature type="chain" id="PRO_5045674737" evidence="1">
    <location>
        <begin position="25"/>
        <end position="313"/>
    </location>
</feature>
<proteinExistence type="predicted"/>
<keyword evidence="4" id="KW-1185">Reference proteome</keyword>
<gene>
    <name evidence="3" type="ORF">GM920_20160</name>
</gene>
<accession>A0ABR6F131</accession>
<dbReference type="RefSeq" id="WP_182960889.1">
    <property type="nucleotide sequence ID" value="NZ_WNXC01000009.1"/>
</dbReference>
<feature type="signal peptide" evidence="1">
    <location>
        <begin position="1"/>
        <end position="24"/>
    </location>
</feature>
<dbReference type="Pfam" id="PF01345">
    <property type="entry name" value="DUF11"/>
    <property type="match status" value="1"/>
</dbReference>
<dbReference type="Pfam" id="PF13585">
    <property type="entry name" value="CHU_C"/>
    <property type="match status" value="1"/>
</dbReference>
<dbReference type="PROSITE" id="PS51257">
    <property type="entry name" value="PROKAR_LIPOPROTEIN"/>
    <property type="match status" value="1"/>
</dbReference>
<comment type="caution">
    <text evidence="3">The sequence shown here is derived from an EMBL/GenBank/DDBJ whole genome shotgun (WGS) entry which is preliminary data.</text>
</comment>
<reference evidence="3 4" key="1">
    <citation type="submission" date="2019-11" db="EMBL/GenBank/DDBJ databases">
        <title>Description of Pedobacter sp. LMG 31462T.</title>
        <authorList>
            <person name="Carlier A."/>
            <person name="Qi S."/>
            <person name="Vandamme P."/>
        </authorList>
    </citation>
    <scope>NUCLEOTIDE SEQUENCE [LARGE SCALE GENOMIC DNA]</scope>
    <source>
        <strain evidence="3 4">LMG 31462</strain>
    </source>
</reference>
<dbReference type="PANTHER" id="PTHR34819:SF3">
    <property type="entry name" value="CELL SURFACE PROTEIN"/>
    <property type="match status" value="1"/>
</dbReference>
<evidence type="ECO:0000313" key="4">
    <source>
        <dbReference type="Proteomes" id="UP000636110"/>
    </source>
</evidence>
<dbReference type="InterPro" id="IPR026341">
    <property type="entry name" value="T9SS_type_B"/>
</dbReference>
<feature type="domain" description="DUF11" evidence="2">
    <location>
        <begin position="106"/>
        <end position="221"/>
    </location>
</feature>
<dbReference type="InterPro" id="IPR051172">
    <property type="entry name" value="Chlamydia_OmcB"/>
</dbReference>
<keyword evidence="1" id="KW-0732">Signal</keyword>
<dbReference type="EMBL" id="WNXC01000009">
    <property type="protein sequence ID" value="MBB2151224.1"/>
    <property type="molecule type" value="Genomic_DNA"/>
</dbReference>
<protein>
    <submittedName>
        <fullName evidence="3">T9SS type B sorting domain-containing protein</fullName>
    </submittedName>
</protein>
<dbReference type="NCBIfam" id="TIGR01451">
    <property type="entry name" value="B_ant_repeat"/>
    <property type="match status" value="1"/>
</dbReference>
<dbReference type="InterPro" id="IPR001434">
    <property type="entry name" value="OmcB-like_DUF11"/>
</dbReference>